<feature type="region of interest" description="Disordered" evidence="1">
    <location>
        <begin position="176"/>
        <end position="205"/>
    </location>
</feature>
<gene>
    <name evidence="2" type="ORF">Tci_062594</name>
</gene>
<feature type="compositionally biased region" description="Polar residues" evidence="1">
    <location>
        <begin position="176"/>
        <end position="187"/>
    </location>
</feature>
<evidence type="ECO:0000313" key="2">
    <source>
        <dbReference type="EMBL" id="GEU90616.1"/>
    </source>
</evidence>
<sequence length="382" mass="42627">MRYKGLPTWDGGKTTWGGQVEAMGTVLVCVCAQESWGEGMGVLVGKLDSPNDEEDTRSSHEYLNDLEEEYQARALLAKSKRFFKKVCSTPLLLLKKLDSDEPIFGPKTIKSILKLKSTFKAKTLKGITINEPSSAPARGKSSLASKTNLAPAVLFCKKCKRTNHRTCDHAEFMSSMNANQHHTGQGESSSRSRSSRPSASFPSGIHYGYNDHNSNDCLYYPTYEICRSYDHDTHGHNKIISLRRGLNPRNPQHVIKNCETCGSNVHTTSNHNDIEWFRKRETLQAKNDESFKASTNDSSSALRSKTPTKRLDTQVSLISMNEIKQILRNPTLLLLREFKFLILGLQYLSAAKKASLVDKVAMFLAETKDIAAAGCCANILWT</sequence>
<feature type="compositionally biased region" description="Low complexity" evidence="1">
    <location>
        <begin position="188"/>
        <end position="203"/>
    </location>
</feature>
<dbReference type="EMBL" id="BKCJ010010226">
    <property type="protein sequence ID" value="GEU90616.1"/>
    <property type="molecule type" value="Genomic_DNA"/>
</dbReference>
<name>A0A6L2NWX3_TANCI</name>
<reference evidence="2" key="1">
    <citation type="journal article" date="2019" name="Sci. Rep.">
        <title>Draft genome of Tanacetum cinerariifolium, the natural source of mosquito coil.</title>
        <authorList>
            <person name="Yamashiro T."/>
            <person name="Shiraishi A."/>
            <person name="Satake H."/>
            <person name="Nakayama K."/>
        </authorList>
    </citation>
    <scope>NUCLEOTIDE SEQUENCE</scope>
</reference>
<organism evidence="2">
    <name type="scientific">Tanacetum cinerariifolium</name>
    <name type="common">Dalmatian daisy</name>
    <name type="synonym">Chrysanthemum cinerariifolium</name>
    <dbReference type="NCBI Taxonomy" id="118510"/>
    <lineage>
        <taxon>Eukaryota</taxon>
        <taxon>Viridiplantae</taxon>
        <taxon>Streptophyta</taxon>
        <taxon>Embryophyta</taxon>
        <taxon>Tracheophyta</taxon>
        <taxon>Spermatophyta</taxon>
        <taxon>Magnoliopsida</taxon>
        <taxon>eudicotyledons</taxon>
        <taxon>Gunneridae</taxon>
        <taxon>Pentapetalae</taxon>
        <taxon>asterids</taxon>
        <taxon>campanulids</taxon>
        <taxon>Asterales</taxon>
        <taxon>Asteraceae</taxon>
        <taxon>Asteroideae</taxon>
        <taxon>Anthemideae</taxon>
        <taxon>Anthemidinae</taxon>
        <taxon>Tanacetum</taxon>
    </lineage>
</organism>
<feature type="region of interest" description="Disordered" evidence="1">
    <location>
        <begin position="287"/>
        <end position="307"/>
    </location>
</feature>
<accession>A0A6L2NWX3</accession>
<proteinExistence type="predicted"/>
<protein>
    <submittedName>
        <fullName evidence="2">Uncharacterized protein</fullName>
    </submittedName>
</protein>
<comment type="caution">
    <text evidence="2">The sequence shown here is derived from an EMBL/GenBank/DDBJ whole genome shotgun (WGS) entry which is preliminary data.</text>
</comment>
<evidence type="ECO:0000256" key="1">
    <source>
        <dbReference type="SAM" id="MobiDB-lite"/>
    </source>
</evidence>
<feature type="compositionally biased region" description="Polar residues" evidence="1">
    <location>
        <begin position="292"/>
        <end position="305"/>
    </location>
</feature>
<dbReference type="AlphaFoldDB" id="A0A6L2NWX3"/>